<proteinExistence type="predicted"/>
<dbReference type="PROSITE" id="PS50977">
    <property type="entry name" value="HTH_TETR_2"/>
    <property type="match status" value="1"/>
</dbReference>
<dbReference type="InterPro" id="IPR009057">
    <property type="entry name" value="Homeodomain-like_sf"/>
</dbReference>
<keyword evidence="7" id="KW-1185">Reference proteome</keyword>
<dbReference type="SUPFAM" id="SSF46689">
    <property type="entry name" value="Homeodomain-like"/>
    <property type="match status" value="1"/>
</dbReference>
<keyword evidence="3" id="KW-0804">Transcription</keyword>
<sequence>MSEKSGSELPRTLEVLWGRHAERRTRGPAQALSLDRIVTAAIAIADTEGLPALSMARLAERLGCATMSLYRHVANKDELRMFMLDAAPGPPPDIPATPADWRGELRRWAVELVGVYHRHPWILQMTAMGPPPLDPGQLAWMEAGLRALGGTALRPREKMSVLLLVTHYVRGDAQLATNDLRATAGQEQHPSPAYEELLTRLVDTERFPALSELLDAGVFGEFDGEGPGTSPAGHFGFGLDRILDGVEPLIRERAAALETR</sequence>
<keyword evidence="2 4" id="KW-0238">DNA-binding</keyword>
<dbReference type="Gene3D" id="1.10.357.10">
    <property type="entry name" value="Tetracycline Repressor, domain 2"/>
    <property type="match status" value="1"/>
</dbReference>
<dbReference type="InterPro" id="IPR004111">
    <property type="entry name" value="Repressor_TetR_C"/>
</dbReference>
<evidence type="ECO:0000256" key="4">
    <source>
        <dbReference type="PROSITE-ProRule" id="PRU00335"/>
    </source>
</evidence>
<evidence type="ECO:0000256" key="1">
    <source>
        <dbReference type="ARBA" id="ARBA00023015"/>
    </source>
</evidence>
<evidence type="ECO:0000259" key="5">
    <source>
        <dbReference type="PROSITE" id="PS50977"/>
    </source>
</evidence>
<organism evidence="6 7">
    <name type="scientific">Sphaerisporangium dianthi</name>
    <dbReference type="NCBI Taxonomy" id="1436120"/>
    <lineage>
        <taxon>Bacteria</taxon>
        <taxon>Bacillati</taxon>
        <taxon>Actinomycetota</taxon>
        <taxon>Actinomycetes</taxon>
        <taxon>Streptosporangiales</taxon>
        <taxon>Streptosporangiaceae</taxon>
        <taxon>Sphaerisporangium</taxon>
    </lineage>
</organism>
<dbReference type="Gene3D" id="1.10.10.60">
    <property type="entry name" value="Homeodomain-like"/>
    <property type="match status" value="1"/>
</dbReference>
<dbReference type="SUPFAM" id="SSF48498">
    <property type="entry name" value="Tetracyclin repressor-like, C-terminal domain"/>
    <property type="match status" value="1"/>
</dbReference>
<gene>
    <name evidence="6" type="ORF">ACFO60_24635</name>
</gene>
<dbReference type="EMBL" id="JBHSFP010000018">
    <property type="protein sequence ID" value="MFC4533962.1"/>
    <property type="molecule type" value="Genomic_DNA"/>
</dbReference>
<evidence type="ECO:0000256" key="3">
    <source>
        <dbReference type="ARBA" id="ARBA00023163"/>
    </source>
</evidence>
<dbReference type="PANTHER" id="PTHR30055:SF151">
    <property type="entry name" value="TRANSCRIPTIONAL REGULATORY PROTEIN"/>
    <property type="match status" value="1"/>
</dbReference>
<name>A0ABV9CMC0_9ACTN</name>
<dbReference type="Proteomes" id="UP001596004">
    <property type="component" value="Unassembled WGS sequence"/>
</dbReference>
<feature type="domain" description="HTH tetR-type" evidence="5">
    <location>
        <begin position="31"/>
        <end position="91"/>
    </location>
</feature>
<evidence type="ECO:0000313" key="7">
    <source>
        <dbReference type="Proteomes" id="UP001596004"/>
    </source>
</evidence>
<keyword evidence="1" id="KW-0805">Transcription regulation</keyword>
<dbReference type="PANTHER" id="PTHR30055">
    <property type="entry name" value="HTH-TYPE TRANSCRIPTIONAL REGULATOR RUTR"/>
    <property type="match status" value="1"/>
</dbReference>
<dbReference type="Pfam" id="PF00440">
    <property type="entry name" value="TetR_N"/>
    <property type="match status" value="1"/>
</dbReference>
<dbReference type="InterPro" id="IPR036271">
    <property type="entry name" value="Tet_transcr_reg_TetR-rel_C_sf"/>
</dbReference>
<comment type="caution">
    <text evidence="6">The sequence shown here is derived from an EMBL/GenBank/DDBJ whole genome shotgun (WGS) entry which is preliminary data.</text>
</comment>
<feature type="DNA-binding region" description="H-T-H motif" evidence="4">
    <location>
        <begin position="54"/>
        <end position="73"/>
    </location>
</feature>
<reference evidence="7" key="1">
    <citation type="journal article" date="2019" name="Int. J. Syst. Evol. Microbiol.">
        <title>The Global Catalogue of Microorganisms (GCM) 10K type strain sequencing project: providing services to taxonomists for standard genome sequencing and annotation.</title>
        <authorList>
            <consortium name="The Broad Institute Genomics Platform"/>
            <consortium name="The Broad Institute Genome Sequencing Center for Infectious Disease"/>
            <person name="Wu L."/>
            <person name="Ma J."/>
        </authorList>
    </citation>
    <scope>NUCLEOTIDE SEQUENCE [LARGE SCALE GENOMIC DNA]</scope>
    <source>
        <strain evidence="7">CGMCC 4.7132</strain>
    </source>
</reference>
<evidence type="ECO:0000313" key="6">
    <source>
        <dbReference type="EMBL" id="MFC4533962.1"/>
    </source>
</evidence>
<protein>
    <submittedName>
        <fullName evidence="6">TetR/AcrR family transcriptional regulator</fullName>
    </submittedName>
</protein>
<dbReference type="Pfam" id="PF02909">
    <property type="entry name" value="TetR_C_1"/>
    <property type="match status" value="1"/>
</dbReference>
<accession>A0ABV9CMC0</accession>
<evidence type="ECO:0000256" key="2">
    <source>
        <dbReference type="ARBA" id="ARBA00023125"/>
    </source>
</evidence>
<dbReference type="RefSeq" id="WP_380843907.1">
    <property type="nucleotide sequence ID" value="NZ_JBHSFP010000018.1"/>
</dbReference>
<dbReference type="InterPro" id="IPR050109">
    <property type="entry name" value="HTH-type_TetR-like_transc_reg"/>
</dbReference>
<dbReference type="InterPro" id="IPR001647">
    <property type="entry name" value="HTH_TetR"/>
</dbReference>